<dbReference type="EMBL" id="JARQAJ010000004">
    <property type="protein sequence ID" value="MDT2759792.1"/>
    <property type="molecule type" value="Genomic_DNA"/>
</dbReference>
<keyword evidence="3" id="KW-1133">Transmembrane helix</keyword>
<protein>
    <submittedName>
        <fullName evidence="4">Competence type IV pilus minor pilin ComGD</fullName>
    </submittedName>
</protein>
<organism evidence="4 5">
    <name type="scientific">Enterococcus xiangfangensis</name>
    <dbReference type="NCBI Taxonomy" id="1296537"/>
    <lineage>
        <taxon>Bacteria</taxon>
        <taxon>Bacillati</taxon>
        <taxon>Bacillota</taxon>
        <taxon>Bacilli</taxon>
        <taxon>Lactobacillales</taxon>
        <taxon>Enterococcaceae</taxon>
        <taxon>Enterococcus</taxon>
    </lineage>
</organism>
<keyword evidence="3" id="KW-0472">Membrane</keyword>
<dbReference type="NCBIfam" id="TIGR02532">
    <property type="entry name" value="IV_pilin_GFxxxE"/>
    <property type="match status" value="1"/>
</dbReference>
<evidence type="ECO:0000313" key="5">
    <source>
        <dbReference type="Proteomes" id="UP001181046"/>
    </source>
</evidence>
<dbReference type="PIRSF" id="PIRSF021292">
    <property type="entry name" value="Competence_ComGD"/>
    <property type="match status" value="1"/>
</dbReference>
<gene>
    <name evidence="4" type="primary">comGD</name>
    <name evidence="4" type="ORF">P7H27_08450</name>
</gene>
<comment type="subcellular location">
    <subcellularLocation>
        <location evidence="1">Cell surface</location>
    </subcellularLocation>
</comment>
<feature type="transmembrane region" description="Helical" evidence="3">
    <location>
        <begin position="12"/>
        <end position="37"/>
    </location>
</feature>
<evidence type="ECO:0000313" key="4">
    <source>
        <dbReference type="EMBL" id="MDT2759792.1"/>
    </source>
</evidence>
<evidence type="ECO:0000256" key="3">
    <source>
        <dbReference type="SAM" id="Phobius"/>
    </source>
</evidence>
<proteinExistence type="predicted"/>
<name>A0ABU3FAU2_9ENTE</name>
<comment type="caution">
    <text evidence="4">The sequence shown here is derived from an EMBL/GenBank/DDBJ whole genome shotgun (WGS) entry which is preliminary data.</text>
</comment>
<reference evidence="4" key="1">
    <citation type="submission" date="2023-03" db="EMBL/GenBank/DDBJ databases">
        <authorList>
            <person name="Shen W."/>
            <person name="Cai J."/>
        </authorList>
    </citation>
    <scope>NUCLEOTIDE SEQUENCE</scope>
    <source>
        <strain evidence="4">P66-3</strain>
    </source>
</reference>
<keyword evidence="5" id="KW-1185">Reference proteome</keyword>
<keyword evidence="3" id="KW-0812">Transmembrane</keyword>
<keyword evidence="2" id="KW-0178">Competence</keyword>
<dbReference type="RefSeq" id="WP_311830063.1">
    <property type="nucleotide sequence ID" value="NZ_JARQAJ010000004.1"/>
</dbReference>
<dbReference type="NCBIfam" id="NF040982">
    <property type="entry name" value="ComGD"/>
    <property type="match status" value="1"/>
</dbReference>
<dbReference type="InterPro" id="IPR012902">
    <property type="entry name" value="N_methyl_site"/>
</dbReference>
<evidence type="ECO:0000256" key="1">
    <source>
        <dbReference type="ARBA" id="ARBA00004241"/>
    </source>
</evidence>
<dbReference type="Pfam" id="PF07963">
    <property type="entry name" value="N_methyl"/>
    <property type="match status" value="1"/>
</dbReference>
<dbReference type="InterPro" id="IPR016785">
    <property type="entry name" value="ComGD"/>
</dbReference>
<dbReference type="Proteomes" id="UP001181046">
    <property type="component" value="Unassembled WGS sequence"/>
</dbReference>
<evidence type="ECO:0000256" key="2">
    <source>
        <dbReference type="ARBA" id="ARBA00023287"/>
    </source>
</evidence>
<accession>A0ABU3FAU2</accession>
<sequence>MKPMNVLRKNNAGFTLIESVIVLALVCSFVLLPTIALKSWQAKLEKVFFYYQFEKSILHLQQVAIADHKGTRIDLYKNAQLIIFFTNHTELPWRELPVPETLKLESSYAVLFKAGTGNISTTQPGTGSIPKIVFTDEGKIVTYQFQLGSGRFERK</sequence>